<dbReference type="RefSeq" id="WP_265725051.1">
    <property type="nucleotide sequence ID" value="NZ_JAOSLC020000003.1"/>
</dbReference>
<evidence type="ECO:0000313" key="2">
    <source>
        <dbReference type="EMBL" id="MDD7914431.1"/>
    </source>
</evidence>
<dbReference type="PROSITE" id="PS51186">
    <property type="entry name" value="GNAT"/>
    <property type="match status" value="1"/>
</dbReference>
<evidence type="ECO:0000313" key="3">
    <source>
        <dbReference type="Proteomes" id="UP001151478"/>
    </source>
</evidence>
<organism evidence="2 3">
    <name type="scientific">Polaribacter ponticola</name>
    <dbReference type="NCBI Taxonomy" id="2978475"/>
    <lineage>
        <taxon>Bacteria</taxon>
        <taxon>Pseudomonadati</taxon>
        <taxon>Bacteroidota</taxon>
        <taxon>Flavobacteriia</taxon>
        <taxon>Flavobacteriales</taxon>
        <taxon>Flavobacteriaceae</taxon>
    </lineage>
</organism>
<sequence>MQIIIEVIKTKDILSIIPLLSKINTKTQPELLKERVLEMASLPHYECVGLFIDDKLSGISGLWYSTRHYIGKTVEPDHVIIDETLRGKKIGEQFFKWIDKHVISKGCEAIELNSYVSNPKSHKFYYNQGYEIFGFHFLKVLRKDKKFY</sequence>
<accession>A0ABT5SAC1</accession>
<dbReference type="InterPro" id="IPR016181">
    <property type="entry name" value="Acyl_CoA_acyltransferase"/>
</dbReference>
<dbReference type="Pfam" id="PF00583">
    <property type="entry name" value="Acetyltransf_1"/>
    <property type="match status" value="1"/>
</dbReference>
<evidence type="ECO:0000259" key="1">
    <source>
        <dbReference type="PROSITE" id="PS51186"/>
    </source>
</evidence>
<proteinExistence type="predicted"/>
<dbReference type="Gene3D" id="3.40.630.30">
    <property type="match status" value="1"/>
</dbReference>
<dbReference type="CDD" id="cd04301">
    <property type="entry name" value="NAT_SF"/>
    <property type="match status" value="1"/>
</dbReference>
<dbReference type="EMBL" id="JAOSLC020000003">
    <property type="protein sequence ID" value="MDD7914431.1"/>
    <property type="molecule type" value="Genomic_DNA"/>
</dbReference>
<reference evidence="2" key="1">
    <citation type="submission" date="2023-02" db="EMBL/GenBank/DDBJ databases">
        <title>Polaribacter ponticola sp. nov., isolated from seawater.</title>
        <authorList>
            <person name="Baek J.H."/>
            <person name="Kim J.M."/>
            <person name="Choi D.G."/>
            <person name="Jeon C.O."/>
        </authorList>
    </citation>
    <scope>NUCLEOTIDE SEQUENCE</scope>
    <source>
        <strain evidence="2">MSW5</strain>
    </source>
</reference>
<dbReference type="SUPFAM" id="SSF55729">
    <property type="entry name" value="Acyl-CoA N-acyltransferases (Nat)"/>
    <property type="match status" value="1"/>
</dbReference>
<comment type="caution">
    <text evidence="2">The sequence shown here is derived from an EMBL/GenBank/DDBJ whole genome shotgun (WGS) entry which is preliminary data.</text>
</comment>
<feature type="domain" description="N-acetyltransferase" evidence="1">
    <location>
        <begin position="3"/>
        <end position="148"/>
    </location>
</feature>
<gene>
    <name evidence="2" type="ORF">N5A56_008375</name>
</gene>
<dbReference type="InterPro" id="IPR000182">
    <property type="entry name" value="GNAT_dom"/>
</dbReference>
<keyword evidence="3" id="KW-1185">Reference proteome</keyword>
<dbReference type="Proteomes" id="UP001151478">
    <property type="component" value="Unassembled WGS sequence"/>
</dbReference>
<name>A0ABT5SAC1_9FLAO</name>
<protein>
    <submittedName>
        <fullName evidence="2">GNAT family N-acetyltransferase</fullName>
    </submittedName>
</protein>